<dbReference type="AlphaFoldDB" id="A0A336BT55"/>
<dbReference type="RefSeq" id="WP_074163998.1">
    <property type="nucleotide sequence ID" value="NZ_CP047975.1"/>
</dbReference>
<keyword evidence="3 6" id="KW-0812">Transmembrane</keyword>
<evidence type="ECO:0000313" key="9">
    <source>
        <dbReference type="Proteomes" id="UP000252694"/>
    </source>
</evidence>
<dbReference type="GO" id="GO:0033228">
    <property type="term" value="P:cysteine export across plasma membrane"/>
    <property type="evidence" value="ECO:0007669"/>
    <property type="project" value="TreeGrafter"/>
</dbReference>
<dbReference type="Pfam" id="PF01810">
    <property type="entry name" value="LysE"/>
    <property type="match status" value="1"/>
</dbReference>
<protein>
    <submittedName>
        <fullName evidence="7">LysE family transporter</fullName>
    </submittedName>
    <submittedName>
        <fullName evidence="8">Transporter LysE family</fullName>
    </submittedName>
</protein>
<comment type="subcellular location">
    <subcellularLocation>
        <location evidence="1">Cell membrane</location>
        <topology evidence="1">Multi-pass membrane protein</topology>
    </subcellularLocation>
</comment>
<dbReference type="InterPro" id="IPR001123">
    <property type="entry name" value="LeuE-type"/>
</dbReference>
<reference evidence="8 9" key="2">
    <citation type="submission" date="2018-07" db="EMBL/GenBank/DDBJ databases">
        <authorList>
            <consortium name="Pathogen Informatics"/>
        </authorList>
    </citation>
    <scope>NUCLEOTIDE SEQUENCE [LARGE SCALE GENOMIC DNA]</scope>
    <source>
        <strain evidence="8 9">4300STDY7045823</strain>
    </source>
</reference>
<evidence type="ECO:0000313" key="7">
    <source>
        <dbReference type="EMBL" id="MYM80234.1"/>
    </source>
</evidence>
<keyword evidence="5 6" id="KW-0472">Membrane</keyword>
<dbReference type="Proteomes" id="UP000252694">
    <property type="component" value="Unassembled WGS sequence"/>
</dbReference>
<feature type="transmembrane region" description="Helical" evidence="6">
    <location>
        <begin position="103"/>
        <end position="124"/>
    </location>
</feature>
<organism evidence="8 9">
    <name type="scientific">Acinetobacter baumannii</name>
    <dbReference type="NCBI Taxonomy" id="470"/>
    <lineage>
        <taxon>Bacteria</taxon>
        <taxon>Pseudomonadati</taxon>
        <taxon>Pseudomonadota</taxon>
        <taxon>Gammaproteobacteria</taxon>
        <taxon>Moraxellales</taxon>
        <taxon>Moraxellaceae</taxon>
        <taxon>Acinetobacter</taxon>
        <taxon>Acinetobacter calcoaceticus/baumannii complex</taxon>
    </lineage>
</organism>
<evidence type="ECO:0000256" key="2">
    <source>
        <dbReference type="ARBA" id="ARBA00022475"/>
    </source>
</evidence>
<dbReference type="PANTHER" id="PTHR30086">
    <property type="entry name" value="ARGININE EXPORTER PROTEIN ARGO"/>
    <property type="match status" value="1"/>
</dbReference>
<evidence type="ECO:0000313" key="8">
    <source>
        <dbReference type="EMBL" id="SST33350.1"/>
    </source>
</evidence>
<feature type="transmembrane region" description="Helical" evidence="6">
    <location>
        <begin position="34"/>
        <end position="54"/>
    </location>
</feature>
<dbReference type="PANTHER" id="PTHR30086:SF20">
    <property type="entry name" value="ARGININE EXPORTER PROTEIN ARGO-RELATED"/>
    <property type="match status" value="1"/>
</dbReference>
<evidence type="ECO:0000256" key="6">
    <source>
        <dbReference type="SAM" id="Phobius"/>
    </source>
</evidence>
<dbReference type="Proteomes" id="UP000480763">
    <property type="component" value="Unassembled WGS sequence"/>
</dbReference>
<dbReference type="EMBL" id="WWCH01000013">
    <property type="protein sequence ID" value="MYM80234.1"/>
    <property type="molecule type" value="Genomic_DNA"/>
</dbReference>
<reference evidence="7 10" key="1">
    <citation type="journal article" date="2017" name="Ann. Clin. Microbiol. Antimicrob.">
        <title>New eight genes identified at the clinical multidrug-resistant Acinetobacter baumannii DMS06669 strain in a Vietnam hospital.</title>
        <authorList>
            <person name="Si-Tuan N."/>
            <person name="Ngoc H.M."/>
            <person name="Hang P.T.T."/>
            <person name="Nguyen C."/>
            <person name="Van P.H."/>
            <person name="Huong N.T."/>
        </authorList>
    </citation>
    <scope>NUCLEOTIDE SEQUENCE [LARGE SCALE GENOMIC DNA]</scope>
    <source>
        <strain evidence="7 10">DMS06669</strain>
    </source>
</reference>
<feature type="transmembrane region" description="Helical" evidence="6">
    <location>
        <begin position="175"/>
        <end position="192"/>
    </location>
</feature>
<name>A0A336BT55_ACIBA</name>
<accession>A0A336BT55</accession>
<keyword evidence="4 6" id="KW-1133">Transmembrane helix</keyword>
<evidence type="ECO:0000256" key="4">
    <source>
        <dbReference type="ARBA" id="ARBA00022989"/>
    </source>
</evidence>
<evidence type="ECO:0000256" key="1">
    <source>
        <dbReference type="ARBA" id="ARBA00004651"/>
    </source>
</evidence>
<gene>
    <name evidence="8" type="primary">eamB_2</name>
    <name evidence="7" type="ORF">GSE42_20190</name>
    <name evidence="8" type="ORF">SAMEA104305318_04011</name>
</gene>
<reference evidence="7" key="3">
    <citation type="submission" date="2019-12" db="EMBL/GenBank/DDBJ databases">
        <authorList>
            <person name="Nguyen S.-T."/>
        </authorList>
    </citation>
    <scope>NUCLEOTIDE SEQUENCE</scope>
    <source>
        <strain evidence="7">DMS06669</strain>
    </source>
</reference>
<keyword evidence="2" id="KW-1003">Cell membrane</keyword>
<dbReference type="GO" id="GO:0015171">
    <property type="term" value="F:amino acid transmembrane transporter activity"/>
    <property type="evidence" value="ECO:0007669"/>
    <property type="project" value="TreeGrafter"/>
</dbReference>
<dbReference type="GeneID" id="64223966"/>
<feature type="transmembrane region" description="Helical" evidence="6">
    <location>
        <begin position="63"/>
        <end position="83"/>
    </location>
</feature>
<evidence type="ECO:0000256" key="3">
    <source>
        <dbReference type="ARBA" id="ARBA00022692"/>
    </source>
</evidence>
<evidence type="ECO:0000256" key="5">
    <source>
        <dbReference type="ARBA" id="ARBA00023136"/>
    </source>
</evidence>
<feature type="transmembrane region" description="Helical" evidence="6">
    <location>
        <begin position="131"/>
        <end position="155"/>
    </location>
</feature>
<dbReference type="EMBL" id="UFMQ01000042">
    <property type="protein sequence ID" value="SST33350.1"/>
    <property type="molecule type" value="Genomic_DNA"/>
</dbReference>
<evidence type="ECO:0000313" key="10">
    <source>
        <dbReference type="Proteomes" id="UP000480763"/>
    </source>
</evidence>
<dbReference type="GO" id="GO:0005886">
    <property type="term" value="C:plasma membrane"/>
    <property type="evidence" value="ECO:0007669"/>
    <property type="project" value="UniProtKB-SubCell"/>
</dbReference>
<proteinExistence type="predicted"/>
<sequence>MEIFLYTLSVMYSPGPVNFMGLNSGLTGQLKKTIGFYLGIGFAMLILFVLFGYIGEAVIPHGLIHYIALAGAIYTFYLAIKMIRANVETTQQQESHLTFLNGLFIQLLNPKAILVILPVTTIMYPAAKITGIMILIVSLLISLGAVGAPFTYALVGKVLGNKIANPIWFNRLNKLMGILLILSGLFMFKDFLNGINLL</sequence>